<dbReference type="EC" id="2.7.7.65" evidence="3"/>
<keyword evidence="8" id="KW-1185">Reference proteome</keyword>
<dbReference type="PANTHER" id="PTHR45138:SF24">
    <property type="entry name" value="DIGUANYLATE CYCLASE DGCC-RELATED"/>
    <property type="match status" value="1"/>
</dbReference>
<comment type="cofactor">
    <cofactor evidence="1">
        <name>Mg(2+)</name>
        <dbReference type="ChEBI" id="CHEBI:18420"/>
    </cofactor>
</comment>
<dbReference type="InterPro" id="IPR000160">
    <property type="entry name" value="GGDEF_dom"/>
</dbReference>
<dbReference type="InterPro" id="IPR043128">
    <property type="entry name" value="Rev_trsase/Diguanyl_cyclase"/>
</dbReference>
<dbReference type="FunFam" id="3.30.70.270:FF:000001">
    <property type="entry name" value="Diguanylate cyclase domain protein"/>
    <property type="match status" value="1"/>
</dbReference>
<dbReference type="PANTHER" id="PTHR45138">
    <property type="entry name" value="REGULATORY COMPONENTS OF SENSORY TRANSDUCTION SYSTEM"/>
    <property type="match status" value="1"/>
</dbReference>
<feature type="transmembrane region" description="Helical" evidence="5">
    <location>
        <begin position="155"/>
        <end position="176"/>
    </location>
</feature>
<dbReference type="GO" id="GO:0052621">
    <property type="term" value="F:diguanylate cyclase activity"/>
    <property type="evidence" value="ECO:0007669"/>
    <property type="project" value="UniProtKB-EC"/>
</dbReference>
<dbReference type="SMART" id="SM00267">
    <property type="entry name" value="GGDEF"/>
    <property type="match status" value="1"/>
</dbReference>
<name>W0LCU8_9GAMM</name>
<dbReference type="STRING" id="1441930.Z042_19525"/>
<dbReference type="Pfam" id="PF05230">
    <property type="entry name" value="MASE2"/>
    <property type="match status" value="1"/>
</dbReference>
<feature type="transmembrane region" description="Helical" evidence="5">
    <location>
        <begin position="21"/>
        <end position="41"/>
    </location>
</feature>
<dbReference type="RefSeq" id="WP_024911476.1">
    <property type="nucleotide sequence ID" value="NZ_CP007044.2"/>
</dbReference>
<dbReference type="PROSITE" id="PS50887">
    <property type="entry name" value="GGDEF"/>
    <property type="match status" value="1"/>
</dbReference>
<keyword evidence="5" id="KW-0812">Transmembrane</keyword>
<feature type="transmembrane region" description="Helical" evidence="5">
    <location>
        <begin position="47"/>
        <end position="65"/>
    </location>
</feature>
<dbReference type="AlphaFoldDB" id="W0LCU8"/>
<dbReference type="OrthoDB" id="9812260at2"/>
<dbReference type="CDD" id="cd01949">
    <property type="entry name" value="GGDEF"/>
    <property type="match status" value="1"/>
</dbReference>
<reference evidence="7 8" key="2">
    <citation type="submission" date="2015-03" db="EMBL/GenBank/DDBJ databases">
        <authorList>
            <person name="Chan K.-G."/>
        </authorList>
    </citation>
    <scope>NUCLEOTIDE SEQUENCE [LARGE SCALE GENOMIC DNA]</scope>
    <source>
        <strain evidence="7 8">RB-25</strain>
    </source>
</reference>
<feature type="domain" description="GGDEF" evidence="6">
    <location>
        <begin position="220"/>
        <end position="352"/>
    </location>
</feature>
<keyword evidence="5" id="KW-0472">Membrane</keyword>
<dbReference type="Gene3D" id="3.30.70.270">
    <property type="match status" value="1"/>
</dbReference>
<dbReference type="Pfam" id="PF00990">
    <property type="entry name" value="GGDEF"/>
    <property type="match status" value="1"/>
</dbReference>
<dbReference type="eggNOG" id="COG3706">
    <property type="taxonomic scope" value="Bacteria"/>
</dbReference>
<feature type="transmembrane region" description="Helical" evidence="5">
    <location>
        <begin position="86"/>
        <end position="110"/>
    </location>
</feature>
<dbReference type="EMBL" id="CP007044">
    <property type="protein sequence ID" value="AHG21551.1"/>
    <property type="molecule type" value="Genomic_DNA"/>
</dbReference>
<accession>W0LCU8</accession>
<organism evidence="7 8">
    <name type="scientific">Chania multitudinisentens RB-25</name>
    <dbReference type="NCBI Taxonomy" id="1441930"/>
    <lineage>
        <taxon>Bacteria</taxon>
        <taxon>Pseudomonadati</taxon>
        <taxon>Pseudomonadota</taxon>
        <taxon>Gammaproteobacteria</taxon>
        <taxon>Enterobacterales</taxon>
        <taxon>Yersiniaceae</taxon>
        <taxon>Chania</taxon>
    </lineage>
</organism>
<dbReference type="SUPFAM" id="SSF55073">
    <property type="entry name" value="Nucleotide cyclase"/>
    <property type="match status" value="1"/>
</dbReference>
<dbReference type="KEGG" id="sfo:Z042_19525"/>
<protein>
    <recommendedName>
        <fullName evidence="3">diguanylate cyclase</fullName>
        <ecNumber evidence="3">2.7.7.65</ecNumber>
    </recommendedName>
</protein>
<dbReference type="GO" id="GO:0005886">
    <property type="term" value="C:plasma membrane"/>
    <property type="evidence" value="ECO:0007669"/>
    <property type="project" value="TreeGrafter"/>
</dbReference>
<comment type="catalytic activity">
    <reaction evidence="4">
        <text>2 GTP = 3',3'-c-di-GMP + 2 diphosphate</text>
        <dbReference type="Rhea" id="RHEA:24898"/>
        <dbReference type="ChEBI" id="CHEBI:33019"/>
        <dbReference type="ChEBI" id="CHEBI:37565"/>
        <dbReference type="ChEBI" id="CHEBI:58805"/>
        <dbReference type="EC" id="2.7.7.65"/>
    </reaction>
</comment>
<evidence type="ECO:0000256" key="5">
    <source>
        <dbReference type="SAM" id="Phobius"/>
    </source>
</evidence>
<gene>
    <name evidence="7" type="primary">adrA</name>
    <name evidence="7" type="ORF">Z042_19525</name>
</gene>
<dbReference type="GO" id="GO:1902201">
    <property type="term" value="P:negative regulation of bacterial-type flagellum-dependent cell motility"/>
    <property type="evidence" value="ECO:0007669"/>
    <property type="project" value="TreeGrafter"/>
</dbReference>
<dbReference type="InterPro" id="IPR050469">
    <property type="entry name" value="Diguanylate_Cyclase"/>
</dbReference>
<feature type="transmembrane region" description="Helical" evidence="5">
    <location>
        <begin position="122"/>
        <end position="143"/>
    </location>
</feature>
<sequence length="354" mass="39518">MVIAPSTADTRRSGISFAKRIYLPRIVGLGIGFFCVLAALIPLHPPMPVWGLLIFNGFIWPHIAYQWSIRSEKPFATETRNLLIDALMGGVWAAMMGFNALPTVVILSMMGMNNIASGGHSLFFKGLIAQIIGATLTSALLGFPFHPQTTSQQVYLCLPMIFIYPVFLGFVTYHTAKHLAEKKQELLYISMRDGLTGLYNRRHWEHLLHNEFDSCQRYERTATLILMDIDCFKTINDTYGHAVGDEALTVLAEELLLGLRAVDIVGRYGGDEFGAILPSTTSEQASLALKRIQERLDDITFREAPGLTVKISAGIADYRPYMNNYQAWLKATDGALYQAKKNGRNRQERAPILA</sequence>
<evidence type="ECO:0000256" key="1">
    <source>
        <dbReference type="ARBA" id="ARBA00001946"/>
    </source>
</evidence>
<dbReference type="InterPro" id="IPR007894">
    <property type="entry name" value="MASE2"/>
</dbReference>
<evidence type="ECO:0000256" key="2">
    <source>
        <dbReference type="ARBA" id="ARBA00004665"/>
    </source>
</evidence>
<evidence type="ECO:0000259" key="6">
    <source>
        <dbReference type="PROSITE" id="PS50887"/>
    </source>
</evidence>
<evidence type="ECO:0000313" key="8">
    <source>
        <dbReference type="Proteomes" id="UP000019030"/>
    </source>
</evidence>
<dbReference type="Proteomes" id="UP000019030">
    <property type="component" value="Chromosome"/>
</dbReference>
<dbReference type="InterPro" id="IPR029787">
    <property type="entry name" value="Nucleotide_cyclase"/>
</dbReference>
<reference evidence="7 8" key="1">
    <citation type="submission" date="2014-01" db="EMBL/GenBank/DDBJ databases">
        <title>Isolation of Serratia multitudinisentens RB-25 from Ex-Landfill site.</title>
        <authorList>
            <person name="Robson E.H.J."/>
        </authorList>
    </citation>
    <scope>NUCLEOTIDE SEQUENCE [LARGE SCALE GENOMIC DNA]</scope>
    <source>
        <strain evidence="7 8">RB-25</strain>
    </source>
</reference>
<dbReference type="PATRIC" id="fig|1441930.4.peg.3859"/>
<dbReference type="NCBIfam" id="TIGR00254">
    <property type="entry name" value="GGDEF"/>
    <property type="match status" value="1"/>
</dbReference>
<proteinExistence type="predicted"/>
<evidence type="ECO:0000256" key="4">
    <source>
        <dbReference type="ARBA" id="ARBA00034247"/>
    </source>
</evidence>
<evidence type="ECO:0000256" key="3">
    <source>
        <dbReference type="ARBA" id="ARBA00012528"/>
    </source>
</evidence>
<dbReference type="GO" id="GO:0043709">
    <property type="term" value="P:cell adhesion involved in single-species biofilm formation"/>
    <property type="evidence" value="ECO:0007669"/>
    <property type="project" value="TreeGrafter"/>
</dbReference>
<keyword evidence="5" id="KW-1133">Transmembrane helix</keyword>
<comment type="pathway">
    <text evidence="2">Purine metabolism; 3',5'-cyclic di-GMP biosynthesis.</text>
</comment>
<evidence type="ECO:0000313" key="7">
    <source>
        <dbReference type="EMBL" id="AHG21551.1"/>
    </source>
</evidence>
<dbReference type="HOGENOM" id="CLU_000445_11_1_6"/>